<keyword evidence="2" id="KW-1185">Reference proteome</keyword>
<gene>
    <name evidence="1" type="primary">Necator_chrI.g902</name>
    <name evidence="1" type="ORF">RB195_004778</name>
</gene>
<comment type="caution">
    <text evidence="1">The sequence shown here is derived from an EMBL/GenBank/DDBJ whole genome shotgun (WGS) entry which is preliminary data.</text>
</comment>
<sequence>MGTTPVLFPHCEINVLQLHVVAGGYSVVGLGSPLQKLKLTFIGGDRLLASDQPGLTYNTHMHLHFCPDKSLEVTARGKFINITQKNEHEHKLKSQTLVRKQK</sequence>
<accession>A0ABR1BJL8</accession>
<proteinExistence type="predicted"/>
<organism evidence="1 2">
    <name type="scientific">Necator americanus</name>
    <name type="common">Human hookworm</name>
    <dbReference type="NCBI Taxonomy" id="51031"/>
    <lineage>
        <taxon>Eukaryota</taxon>
        <taxon>Metazoa</taxon>
        <taxon>Ecdysozoa</taxon>
        <taxon>Nematoda</taxon>
        <taxon>Chromadorea</taxon>
        <taxon>Rhabditida</taxon>
        <taxon>Rhabditina</taxon>
        <taxon>Rhabditomorpha</taxon>
        <taxon>Strongyloidea</taxon>
        <taxon>Ancylostomatidae</taxon>
        <taxon>Bunostominae</taxon>
        <taxon>Necator</taxon>
    </lineage>
</organism>
<name>A0ABR1BJL8_NECAM</name>
<dbReference type="EMBL" id="JAVFWL010000001">
    <property type="protein sequence ID" value="KAK6726652.1"/>
    <property type="molecule type" value="Genomic_DNA"/>
</dbReference>
<protein>
    <submittedName>
        <fullName evidence="1">Uncharacterized protein</fullName>
    </submittedName>
</protein>
<evidence type="ECO:0000313" key="2">
    <source>
        <dbReference type="Proteomes" id="UP001303046"/>
    </source>
</evidence>
<evidence type="ECO:0000313" key="1">
    <source>
        <dbReference type="EMBL" id="KAK6726652.1"/>
    </source>
</evidence>
<reference evidence="1 2" key="1">
    <citation type="submission" date="2023-08" db="EMBL/GenBank/DDBJ databases">
        <title>A Necator americanus chromosomal reference genome.</title>
        <authorList>
            <person name="Ilik V."/>
            <person name="Petrzelkova K.J."/>
            <person name="Pardy F."/>
            <person name="Fuh T."/>
            <person name="Niatou-Singa F.S."/>
            <person name="Gouil Q."/>
            <person name="Baker L."/>
            <person name="Ritchie M.E."/>
            <person name="Jex A.R."/>
            <person name="Gazzola D."/>
            <person name="Li H."/>
            <person name="Toshio Fujiwara R."/>
            <person name="Zhan B."/>
            <person name="Aroian R.V."/>
            <person name="Pafco B."/>
            <person name="Schwarz E.M."/>
        </authorList>
    </citation>
    <scope>NUCLEOTIDE SEQUENCE [LARGE SCALE GENOMIC DNA]</scope>
    <source>
        <strain evidence="1 2">Aroian</strain>
        <tissue evidence="1">Whole animal</tissue>
    </source>
</reference>
<dbReference type="Proteomes" id="UP001303046">
    <property type="component" value="Unassembled WGS sequence"/>
</dbReference>